<reference evidence="2" key="1">
    <citation type="submission" date="2016-10" db="EMBL/GenBank/DDBJ databases">
        <authorList>
            <person name="Varghese N."/>
            <person name="Submissions S."/>
        </authorList>
    </citation>
    <scope>NUCLEOTIDE SEQUENCE [LARGE SCALE GENOMIC DNA]</scope>
    <source>
        <strain evidence="2">CGMCC 1.3566</strain>
    </source>
</reference>
<name>A0A1I0APR8_9BACI</name>
<sequence>MIRETQYMEMWQQYLYDVLSLLTKYNDNTVTSLLPYIKR</sequence>
<evidence type="ECO:0000313" key="1">
    <source>
        <dbReference type="EMBL" id="SES96174.1"/>
    </source>
</evidence>
<accession>A0A1I0APR8</accession>
<dbReference type="EMBL" id="FOHJ01000002">
    <property type="protein sequence ID" value="SES96174.1"/>
    <property type="molecule type" value="Genomic_DNA"/>
</dbReference>
<dbReference type="AlphaFoldDB" id="A0A1I0APR8"/>
<dbReference type="Proteomes" id="UP000199095">
    <property type="component" value="Unassembled WGS sequence"/>
</dbReference>
<protein>
    <submittedName>
        <fullName evidence="1">Uncharacterized protein</fullName>
    </submittedName>
</protein>
<evidence type="ECO:0000313" key="2">
    <source>
        <dbReference type="Proteomes" id="UP000199095"/>
    </source>
</evidence>
<gene>
    <name evidence="1" type="ORF">SAMN05421676_102220</name>
</gene>
<keyword evidence="2" id="KW-1185">Reference proteome</keyword>
<organism evidence="1 2">
    <name type="scientific">Salinibacillus kushneri</name>
    <dbReference type="NCBI Taxonomy" id="237682"/>
    <lineage>
        <taxon>Bacteria</taxon>
        <taxon>Bacillati</taxon>
        <taxon>Bacillota</taxon>
        <taxon>Bacilli</taxon>
        <taxon>Bacillales</taxon>
        <taxon>Bacillaceae</taxon>
        <taxon>Salinibacillus</taxon>
    </lineage>
</organism>
<proteinExistence type="predicted"/>